<dbReference type="Pfam" id="PF00015">
    <property type="entry name" value="MCPsignal"/>
    <property type="match status" value="1"/>
</dbReference>
<feature type="transmembrane region" description="Helical" evidence="5">
    <location>
        <begin position="344"/>
        <end position="362"/>
    </location>
</feature>
<dbReference type="Proteomes" id="UP000183794">
    <property type="component" value="Unassembled WGS sequence"/>
</dbReference>
<dbReference type="PANTHER" id="PTHR32089">
    <property type="entry name" value="METHYL-ACCEPTING CHEMOTAXIS PROTEIN MCPB"/>
    <property type="match status" value="1"/>
</dbReference>
<dbReference type="PRINTS" id="PR00260">
    <property type="entry name" value="CHEMTRNSDUCR"/>
</dbReference>
<dbReference type="Gene3D" id="3.30.450.20">
    <property type="entry name" value="PAS domain"/>
    <property type="match status" value="1"/>
</dbReference>
<proteinExistence type="inferred from homology"/>
<feature type="domain" description="Methyl-accepting transducer" evidence="6">
    <location>
        <begin position="422"/>
        <end position="658"/>
    </location>
</feature>
<organism evidence="8 9">
    <name type="scientific">Moritella viscosa</name>
    <dbReference type="NCBI Taxonomy" id="80854"/>
    <lineage>
        <taxon>Bacteria</taxon>
        <taxon>Pseudomonadati</taxon>
        <taxon>Pseudomonadota</taxon>
        <taxon>Gammaproteobacteria</taxon>
        <taxon>Alteromonadales</taxon>
        <taxon>Moritellaceae</taxon>
        <taxon>Moritella</taxon>
    </lineage>
</organism>
<dbReference type="GO" id="GO:0004888">
    <property type="term" value="F:transmembrane signaling receptor activity"/>
    <property type="evidence" value="ECO:0007669"/>
    <property type="project" value="InterPro"/>
</dbReference>
<reference evidence="8 9" key="1">
    <citation type="submission" date="2016-11" db="EMBL/GenBank/DDBJ databases">
        <authorList>
            <person name="Jaros S."/>
            <person name="Januszkiewicz K."/>
            <person name="Wedrychowicz H."/>
        </authorList>
    </citation>
    <scope>NUCLEOTIDE SEQUENCE [LARGE SCALE GENOMIC DNA]</scope>
    <source>
        <strain evidence="8">NVI 5450</strain>
    </source>
</reference>
<dbReference type="OrthoDB" id="2489132at2"/>
<dbReference type="PANTHER" id="PTHR32089:SF120">
    <property type="entry name" value="METHYL-ACCEPTING CHEMOTAXIS PROTEIN TLPQ"/>
    <property type="match status" value="1"/>
</dbReference>
<dbReference type="CDD" id="cd12913">
    <property type="entry name" value="PDC1_MCP_like"/>
    <property type="match status" value="1"/>
</dbReference>
<dbReference type="CDD" id="cd06225">
    <property type="entry name" value="HAMP"/>
    <property type="match status" value="1"/>
</dbReference>
<keyword evidence="2 4" id="KW-0807">Transducer</keyword>
<evidence type="ECO:0000256" key="5">
    <source>
        <dbReference type="SAM" id="Phobius"/>
    </source>
</evidence>
<dbReference type="PROSITE" id="PS50111">
    <property type="entry name" value="CHEMOTAXIS_TRANSDUC_2"/>
    <property type="match status" value="1"/>
</dbReference>
<dbReference type="GO" id="GO:0006935">
    <property type="term" value="P:chemotaxis"/>
    <property type="evidence" value="ECO:0007669"/>
    <property type="project" value="InterPro"/>
</dbReference>
<dbReference type="SMART" id="SM00283">
    <property type="entry name" value="MA"/>
    <property type="match status" value="1"/>
</dbReference>
<evidence type="ECO:0000256" key="4">
    <source>
        <dbReference type="PROSITE-ProRule" id="PRU00284"/>
    </source>
</evidence>
<dbReference type="Gene3D" id="1.10.287.950">
    <property type="entry name" value="Methyl-accepting chemotaxis protein"/>
    <property type="match status" value="1"/>
</dbReference>
<dbReference type="RefSeq" id="WP_075518071.1">
    <property type="nucleotide sequence ID" value="NZ_CAWRBC010000129.1"/>
</dbReference>
<feature type="transmembrane region" description="Helical" evidence="5">
    <location>
        <begin position="12"/>
        <end position="31"/>
    </location>
</feature>
<dbReference type="AlphaFoldDB" id="A0A1L0AVQ6"/>
<dbReference type="Pfam" id="PF00672">
    <property type="entry name" value="HAMP"/>
    <property type="match status" value="1"/>
</dbReference>
<evidence type="ECO:0000313" key="9">
    <source>
        <dbReference type="Proteomes" id="UP000183794"/>
    </source>
</evidence>
<dbReference type="GO" id="GO:0007165">
    <property type="term" value="P:signal transduction"/>
    <property type="evidence" value="ECO:0007669"/>
    <property type="project" value="UniProtKB-KW"/>
</dbReference>
<dbReference type="InterPro" id="IPR004089">
    <property type="entry name" value="MCPsignal_dom"/>
</dbReference>
<dbReference type="FunFam" id="1.10.287.950:FF:000001">
    <property type="entry name" value="Methyl-accepting chemotaxis sensory transducer"/>
    <property type="match status" value="1"/>
</dbReference>
<evidence type="ECO:0000256" key="2">
    <source>
        <dbReference type="ARBA" id="ARBA00023224"/>
    </source>
</evidence>
<accession>A0A1L0AVQ6</accession>
<gene>
    <name evidence="8" type="ORF">NVI5450_1392</name>
</gene>
<dbReference type="SUPFAM" id="SSF58104">
    <property type="entry name" value="Methyl-accepting chemotaxis protein (MCP) signaling domain"/>
    <property type="match status" value="1"/>
</dbReference>
<keyword evidence="5" id="KW-0472">Membrane</keyword>
<name>A0A1L0AVQ6_9GAMM</name>
<feature type="domain" description="HAMP" evidence="7">
    <location>
        <begin position="363"/>
        <end position="417"/>
    </location>
</feature>
<dbReference type="CDD" id="cd11386">
    <property type="entry name" value="MCP_signal"/>
    <property type="match status" value="1"/>
</dbReference>
<dbReference type="Pfam" id="PF22673">
    <property type="entry name" value="MCP-like_PDC_1"/>
    <property type="match status" value="1"/>
</dbReference>
<evidence type="ECO:0000256" key="3">
    <source>
        <dbReference type="ARBA" id="ARBA00029447"/>
    </source>
</evidence>
<dbReference type="InterPro" id="IPR003660">
    <property type="entry name" value="HAMP_dom"/>
</dbReference>
<evidence type="ECO:0000256" key="1">
    <source>
        <dbReference type="ARBA" id="ARBA00004370"/>
    </source>
</evidence>
<dbReference type="InterPro" id="IPR004090">
    <property type="entry name" value="Chemotax_Me-accpt_rcpt"/>
</dbReference>
<keyword evidence="5" id="KW-1133">Transmembrane helix</keyword>
<sequence length="694" mass="74659">MQFSTIKQQILFWGSASLIAVVTATFSFSYFNSNNLSDEIQTLVLKDTESAIKQRLSLSANVEAQHIASTFNKAMSITTGLAASFSNKTPVISREAVNAMLQNTLEKNKDILSIYTGWEVNQFDGQDSVNTDMPHSQASGVFAPYWNRSANGTVALQALGDFYATKLSATGFRASEWYLCPMESKTACVTDPSSFNVQGVETLLSSFVAPVIRDGQFIGMFGVDYSLNFLQSLAQDTAQRLFSNQSQVLIISSAGVIAADSKQADNIGKKLNSIAIKNLLSKRLIDETVTVENDFLTSKQFNATGVTQQWEVIIITPRHVALASTKPFIKAVDNGFSTNLKSQLGIAVLTSILGIILMWIAAQSISKPIRYLVDKVRQLTQSGGDLTQSLNIQRHDETGQLAEYLNIFIANVRGVVADVAVTSEHLNTSAKITANAADQGLLKIAEQQLEIEQVATATNEMSSTAHSVSDSAQVTAQAVSETQKAVNNGQLVVEANADGLRSLSQNVSHATQVVAELESRSEGIVAILEVIRNISAQTNLLALNAAIEAARAGEQGRGFAVVADEVRNLATQTATSTDEIQVVIDSLRDYSRQAVEAMDTSGSLTSSCLGHATNAVDALKQINEQSCRIQDMAHQIASAAEEQAAVTEEVNRNIVAISNVAVSIADGAKTSQQESANVAQYTVDVSNKINNFQY</sequence>
<protein>
    <submittedName>
        <fullName evidence="8">Methyl-accepting chemotaxis transducer</fullName>
    </submittedName>
</protein>
<evidence type="ECO:0000259" key="6">
    <source>
        <dbReference type="PROSITE" id="PS50111"/>
    </source>
</evidence>
<comment type="subcellular location">
    <subcellularLocation>
        <location evidence="1">Membrane</location>
    </subcellularLocation>
</comment>
<dbReference type="SMART" id="SM00304">
    <property type="entry name" value="HAMP"/>
    <property type="match status" value="1"/>
</dbReference>
<evidence type="ECO:0000313" key="8">
    <source>
        <dbReference type="EMBL" id="SGY92684.1"/>
    </source>
</evidence>
<dbReference type="GO" id="GO:0016020">
    <property type="term" value="C:membrane"/>
    <property type="evidence" value="ECO:0007669"/>
    <property type="project" value="UniProtKB-SubCell"/>
</dbReference>
<evidence type="ECO:0000259" key="7">
    <source>
        <dbReference type="PROSITE" id="PS50885"/>
    </source>
</evidence>
<keyword evidence="5" id="KW-0812">Transmembrane</keyword>
<dbReference type="EMBL" id="FPLD01000043">
    <property type="protein sequence ID" value="SGY92684.1"/>
    <property type="molecule type" value="Genomic_DNA"/>
</dbReference>
<comment type="similarity">
    <text evidence="3">Belongs to the methyl-accepting chemotaxis (MCP) protein family.</text>
</comment>
<dbReference type="PROSITE" id="PS50885">
    <property type="entry name" value="HAMP"/>
    <property type="match status" value="1"/>
</dbReference>